<dbReference type="PANTHER" id="PTHR30619">
    <property type="entry name" value="DNA INTERNALIZATION/COMPETENCE PROTEIN COMEC/REC2"/>
    <property type="match status" value="1"/>
</dbReference>
<dbReference type="Gene3D" id="3.60.15.10">
    <property type="entry name" value="Ribonuclease Z/Hydroxyacylglutathione hydrolase-like"/>
    <property type="match status" value="1"/>
</dbReference>
<name>A0A318UH48_9SPHI</name>
<keyword evidence="2" id="KW-1185">Reference proteome</keyword>
<organism evidence="1 2">
    <name type="scientific">Pedobacter nutrimenti</name>
    <dbReference type="NCBI Taxonomy" id="1241337"/>
    <lineage>
        <taxon>Bacteria</taxon>
        <taxon>Pseudomonadati</taxon>
        <taxon>Bacteroidota</taxon>
        <taxon>Sphingobacteriia</taxon>
        <taxon>Sphingobacteriales</taxon>
        <taxon>Sphingobacteriaceae</taxon>
        <taxon>Pedobacter</taxon>
    </lineage>
</organism>
<dbReference type="InterPro" id="IPR036866">
    <property type="entry name" value="RibonucZ/Hydroxyglut_hydro"/>
</dbReference>
<dbReference type="OrthoDB" id="9761531at2"/>
<keyword evidence="1" id="KW-0378">Hydrolase</keyword>
<dbReference type="InterPro" id="IPR052159">
    <property type="entry name" value="Competence_DNA_uptake"/>
</dbReference>
<reference evidence="1 2" key="1">
    <citation type="submission" date="2018-06" db="EMBL/GenBank/DDBJ databases">
        <title>Genomic Encyclopedia of Archaeal and Bacterial Type Strains, Phase II (KMG-II): from individual species to whole genera.</title>
        <authorList>
            <person name="Goeker M."/>
        </authorList>
    </citation>
    <scope>NUCLEOTIDE SEQUENCE [LARGE SCALE GENOMIC DNA]</scope>
    <source>
        <strain evidence="1 2">DSM 27372</strain>
    </source>
</reference>
<comment type="caution">
    <text evidence="1">The sequence shown here is derived from an EMBL/GenBank/DDBJ whole genome shotgun (WGS) entry which is preliminary data.</text>
</comment>
<accession>A0A318UH48</accession>
<dbReference type="AlphaFoldDB" id="A0A318UH48"/>
<dbReference type="RefSeq" id="WP_110831577.1">
    <property type="nucleotide sequence ID" value="NZ_QKLU01000004.1"/>
</dbReference>
<proteinExistence type="predicted"/>
<dbReference type="Proteomes" id="UP000248198">
    <property type="component" value="Unassembled WGS sequence"/>
</dbReference>
<dbReference type="SUPFAM" id="SSF56281">
    <property type="entry name" value="Metallo-hydrolase/oxidoreductase"/>
    <property type="match status" value="1"/>
</dbReference>
<dbReference type="PANTHER" id="PTHR30619:SF1">
    <property type="entry name" value="RECOMBINATION PROTEIN 2"/>
    <property type="match status" value="1"/>
</dbReference>
<protein>
    <submittedName>
        <fullName evidence="1">Beta-lactamase superfamily II metal-dependent hydrolase</fullName>
    </submittedName>
</protein>
<dbReference type="GO" id="GO:0016787">
    <property type="term" value="F:hydrolase activity"/>
    <property type="evidence" value="ECO:0007669"/>
    <property type="project" value="UniProtKB-KW"/>
</dbReference>
<dbReference type="EMBL" id="QKLU01000004">
    <property type="protein sequence ID" value="PYF74348.1"/>
    <property type="molecule type" value="Genomic_DNA"/>
</dbReference>
<sequence>MKITFKDVGQGDSILLEWMDDNVPKIGIIDCNKKGKANPILDYIKKSTYKKIEFIILSHPHSDHYSGMVELLNYLEEKKLKLGAFSHTLHLLGKDYYRYLNWVEIDTAALIDLKDMIKKVDELYASKIIEKIDLISENWQIELNDGASLKCLSPSNTEARKYMDIVSFEPEKNKKAASKGANYLSTIFKIAIGDNYYLLTSDSEILSFKRLVVENRHKDLYKKELVICQLPHHGASKNYYPPFWSFIRKNKDPQAVISAGLNEKYKHPHFPVLKEFHSNGYNIHSTNIVYGMVGYVEYLKKLALLNAKLDTFTEIAYTHTGGDKSFDLV</sequence>
<gene>
    <name evidence="1" type="ORF">B0O44_104519</name>
</gene>
<evidence type="ECO:0000313" key="2">
    <source>
        <dbReference type="Proteomes" id="UP000248198"/>
    </source>
</evidence>
<evidence type="ECO:0000313" key="1">
    <source>
        <dbReference type="EMBL" id="PYF74348.1"/>
    </source>
</evidence>